<proteinExistence type="predicted"/>
<evidence type="ECO:0000313" key="1">
    <source>
        <dbReference type="EMBL" id="AZZ67132.1"/>
    </source>
</evidence>
<dbReference type="InterPro" id="IPR057929">
    <property type="entry name" value="RamC_N"/>
</dbReference>
<dbReference type="InterPro" id="IPR000719">
    <property type="entry name" value="Prot_kinase_dom"/>
</dbReference>
<sequence>MITMKIMNINLIKNIEYAELLSQPENSKLSKLILKKLKSLPDYEVKQNNFFIECISTKNIMKEQGWKIHISASNNNYIHILKEVIRIIVPLNVSFKWVSIKNRNIMLTKDFLREQAGKFITIYPQNNIQFQVLCRIFQKKLRQYSGVPILTDKSIGNVISIRYGGFKKILDYDNEGDGIYCIRDTNKKLVYDRREIGIYKPEWITENFVKPLNNLYPKQKSKLLEQYNFKNALQFTNYGGVYEAIQKKDNLHVVIKEAKKYFGGNIFNNSFPKDVRSIRRNEYLILQKISLINATPKPISYFKEKSGDYLVEKYVSGDLLRTLRLENPLYYPNATEDEYNQYLKKLSHIFLDLYFKINKINKNGIILNDLTPNNIIVDLKTNSAKIIDLESSVDLSCEKPTYPLFVTPGYSEYFYSKKLSTNDDFSWVMCLIDMLIARAQLLNINIKLIIQSLEFCREIQDSWAQLCTHLILYLEHYKNNSKTQNCIKEILSDLNKEIQIYG</sequence>
<dbReference type="Pfam" id="PF00069">
    <property type="entry name" value="Pkinase"/>
    <property type="match status" value="1"/>
</dbReference>
<dbReference type="Pfam" id="PF25816">
    <property type="entry name" value="RamC_N"/>
    <property type="match status" value="1"/>
</dbReference>
<dbReference type="Proteomes" id="UP000283758">
    <property type="component" value="Chromosome"/>
</dbReference>
<dbReference type="GO" id="GO:0004672">
    <property type="term" value="F:protein kinase activity"/>
    <property type="evidence" value="ECO:0007669"/>
    <property type="project" value="InterPro"/>
</dbReference>
<dbReference type="Gene3D" id="1.10.510.10">
    <property type="entry name" value="Transferase(Phosphotransferase) domain 1"/>
    <property type="match status" value="1"/>
</dbReference>
<reference evidence="1 2" key="1">
    <citation type="submission" date="2018-10" db="EMBL/GenBank/DDBJ databases">
        <title>Complete genome sequencing of Lactobacillus johnsonii ZLJ010.</title>
        <authorList>
            <person name="Zhang W."/>
            <person name="Ji H."/>
            <person name="Wang J."/>
            <person name="Zhang D."/>
            <person name="Liu H."/>
            <person name="Wang S."/>
            <person name="Wang Y."/>
        </authorList>
    </citation>
    <scope>NUCLEOTIDE SEQUENCE [LARGE SCALE GENOMIC DNA]</scope>
    <source>
        <strain evidence="1 2">ZLJ010</strain>
    </source>
</reference>
<evidence type="ECO:0000313" key="2">
    <source>
        <dbReference type="Proteomes" id="UP000283758"/>
    </source>
</evidence>
<dbReference type="SUPFAM" id="SSF56112">
    <property type="entry name" value="Protein kinase-like (PK-like)"/>
    <property type="match status" value="1"/>
</dbReference>
<organism evidence="1 2">
    <name type="scientific">Lactobacillus johnsonii</name>
    <dbReference type="NCBI Taxonomy" id="33959"/>
    <lineage>
        <taxon>Bacteria</taxon>
        <taxon>Bacillati</taxon>
        <taxon>Bacillota</taxon>
        <taxon>Bacilli</taxon>
        <taxon>Lactobacillales</taxon>
        <taxon>Lactobacillaceae</taxon>
        <taxon>Lactobacillus</taxon>
    </lineage>
</organism>
<dbReference type="InterPro" id="IPR011009">
    <property type="entry name" value="Kinase-like_dom_sf"/>
</dbReference>
<name>A0A9X8VQU0_LACJH</name>
<gene>
    <name evidence="1" type="ORF">D7321_03030</name>
</gene>
<dbReference type="EMBL" id="CP032680">
    <property type="protein sequence ID" value="AZZ67132.1"/>
    <property type="molecule type" value="Genomic_DNA"/>
</dbReference>
<accession>A0A9X8VQU0</accession>
<dbReference type="AlphaFoldDB" id="A0A9X8VQU0"/>
<dbReference type="GO" id="GO:0005524">
    <property type="term" value="F:ATP binding"/>
    <property type="evidence" value="ECO:0007669"/>
    <property type="project" value="InterPro"/>
</dbReference>
<protein>
    <submittedName>
        <fullName evidence="1">Uncharacterized protein</fullName>
    </submittedName>
</protein>
<dbReference type="PROSITE" id="PS50011">
    <property type="entry name" value="PROTEIN_KINASE_DOM"/>
    <property type="match status" value="1"/>
</dbReference>